<dbReference type="AlphaFoldDB" id="A0A8T0G4X5"/>
<dbReference type="EMBL" id="CM026433">
    <property type="protein sequence ID" value="KAG0554336.1"/>
    <property type="molecule type" value="Genomic_DNA"/>
</dbReference>
<accession>A0A8T0G4X5</accession>
<feature type="compositionally biased region" description="Low complexity" evidence="1">
    <location>
        <begin position="1"/>
        <end position="13"/>
    </location>
</feature>
<dbReference type="EMBL" id="CM026433">
    <property type="protein sequence ID" value="KAG0554337.1"/>
    <property type="molecule type" value="Genomic_DNA"/>
</dbReference>
<protein>
    <submittedName>
        <fullName evidence="2">Uncharacterized protein</fullName>
    </submittedName>
</protein>
<comment type="caution">
    <text evidence="2">The sequence shown here is derived from an EMBL/GenBank/DDBJ whole genome shotgun (WGS) entry which is preliminary data.</text>
</comment>
<proteinExistence type="predicted"/>
<evidence type="ECO:0000313" key="2">
    <source>
        <dbReference type="EMBL" id="KAG0554336.1"/>
    </source>
</evidence>
<dbReference type="OrthoDB" id="1927331at2759"/>
<feature type="region of interest" description="Disordered" evidence="1">
    <location>
        <begin position="1"/>
        <end position="26"/>
    </location>
</feature>
<keyword evidence="3" id="KW-1185">Reference proteome</keyword>
<gene>
    <name evidence="2" type="ORF">KC19_12G083500</name>
</gene>
<name>A0A8T0G4X5_CERPU</name>
<evidence type="ECO:0000256" key="1">
    <source>
        <dbReference type="SAM" id="MobiDB-lite"/>
    </source>
</evidence>
<sequence>MARTKTVATGTATGRRRRHGAAGAVAKNKVSPAVRFTDMRANVGAKFSIAGAKVSEKMTYLRANVMLKLYRLQHPTHPVKRVAATESIRNMKAAATERRRQKVARAVDNAARKRAQVRERRAMAMARHT</sequence>
<evidence type="ECO:0000313" key="3">
    <source>
        <dbReference type="Proteomes" id="UP000822688"/>
    </source>
</evidence>
<dbReference type="Proteomes" id="UP000822688">
    <property type="component" value="Chromosome 12"/>
</dbReference>
<organism evidence="2 3">
    <name type="scientific">Ceratodon purpureus</name>
    <name type="common">Fire moss</name>
    <name type="synonym">Dicranum purpureum</name>
    <dbReference type="NCBI Taxonomy" id="3225"/>
    <lineage>
        <taxon>Eukaryota</taxon>
        <taxon>Viridiplantae</taxon>
        <taxon>Streptophyta</taxon>
        <taxon>Embryophyta</taxon>
        <taxon>Bryophyta</taxon>
        <taxon>Bryophytina</taxon>
        <taxon>Bryopsida</taxon>
        <taxon>Dicranidae</taxon>
        <taxon>Pseudoditrichales</taxon>
        <taxon>Ditrichaceae</taxon>
        <taxon>Ceratodon</taxon>
    </lineage>
</organism>
<reference evidence="2" key="1">
    <citation type="submission" date="2020-06" db="EMBL/GenBank/DDBJ databases">
        <title>WGS assembly of Ceratodon purpureus strain R40.</title>
        <authorList>
            <person name="Carey S.B."/>
            <person name="Jenkins J."/>
            <person name="Shu S."/>
            <person name="Lovell J.T."/>
            <person name="Sreedasyam A."/>
            <person name="Maumus F."/>
            <person name="Tiley G.P."/>
            <person name="Fernandez-Pozo N."/>
            <person name="Barry K."/>
            <person name="Chen C."/>
            <person name="Wang M."/>
            <person name="Lipzen A."/>
            <person name="Daum C."/>
            <person name="Saski C.A."/>
            <person name="Payton A.C."/>
            <person name="Mcbreen J.C."/>
            <person name="Conrad R.E."/>
            <person name="Kollar L.M."/>
            <person name="Olsson S."/>
            <person name="Huttunen S."/>
            <person name="Landis J.B."/>
            <person name="Wickett N.J."/>
            <person name="Johnson M.G."/>
            <person name="Rensing S.A."/>
            <person name="Grimwood J."/>
            <person name="Schmutz J."/>
            <person name="Mcdaniel S.F."/>
        </authorList>
    </citation>
    <scope>NUCLEOTIDE SEQUENCE</scope>
    <source>
        <strain evidence="2">R40</strain>
    </source>
</reference>